<evidence type="ECO:0000313" key="4">
    <source>
        <dbReference type="Proteomes" id="UP000593567"/>
    </source>
</evidence>
<dbReference type="GO" id="GO:0005737">
    <property type="term" value="C:cytoplasm"/>
    <property type="evidence" value="ECO:0007669"/>
    <property type="project" value="TreeGrafter"/>
</dbReference>
<sequence length="254" mass="27902">MEAAGDLQDDHCLSLQLLKSVSNEFDVESIHTISLTNLGLSDISVIGCCLGLERLDLSFNDINQLQALSPLVNLLTLDVSANRIASLNGMQALDKLEKLNAAGNLLGSAEVIKPVSSLPHLRSLRLHDSLKELSNPFYMRQSYRTELLKLLPNLRELDGEVVKGPGSEVFKLMADMERELGHNSANQECVDPVSSHSLAVPAELFTVKPRELSNGDKLIEEEYNKSVELCAALSERSTKLIAQAEKKLQAQEKV</sequence>
<dbReference type="AlphaFoldDB" id="A0A7J7IVL0"/>
<dbReference type="OrthoDB" id="433501at2759"/>
<dbReference type="InterPro" id="IPR032675">
    <property type="entry name" value="LRR_dom_sf"/>
</dbReference>
<dbReference type="SUPFAM" id="SSF52058">
    <property type="entry name" value="L domain-like"/>
    <property type="match status" value="1"/>
</dbReference>
<proteinExistence type="predicted"/>
<keyword evidence="4" id="KW-1185">Reference proteome</keyword>
<dbReference type="Gene3D" id="3.80.10.10">
    <property type="entry name" value="Ribonuclease Inhibitor"/>
    <property type="match status" value="1"/>
</dbReference>
<evidence type="ECO:0000256" key="1">
    <source>
        <dbReference type="ARBA" id="ARBA00022614"/>
    </source>
</evidence>
<name>A0A7J7IVL0_BUGNE</name>
<reference evidence="3" key="1">
    <citation type="submission" date="2020-06" db="EMBL/GenBank/DDBJ databases">
        <title>Draft genome of Bugula neritina, a colonial animal packing powerful symbionts and potential medicines.</title>
        <authorList>
            <person name="Rayko M."/>
        </authorList>
    </citation>
    <scope>NUCLEOTIDE SEQUENCE [LARGE SCALE GENOMIC DNA]</scope>
    <source>
        <strain evidence="3">Kwan_BN1</strain>
    </source>
</reference>
<evidence type="ECO:0000313" key="3">
    <source>
        <dbReference type="EMBL" id="KAF6017444.1"/>
    </source>
</evidence>
<comment type="caution">
    <text evidence="3">The sequence shown here is derived from an EMBL/GenBank/DDBJ whole genome shotgun (WGS) entry which is preliminary data.</text>
</comment>
<evidence type="ECO:0000256" key="2">
    <source>
        <dbReference type="ARBA" id="ARBA00022737"/>
    </source>
</evidence>
<organism evidence="3 4">
    <name type="scientific">Bugula neritina</name>
    <name type="common">Brown bryozoan</name>
    <name type="synonym">Sertularia neritina</name>
    <dbReference type="NCBI Taxonomy" id="10212"/>
    <lineage>
        <taxon>Eukaryota</taxon>
        <taxon>Metazoa</taxon>
        <taxon>Spiralia</taxon>
        <taxon>Lophotrochozoa</taxon>
        <taxon>Bryozoa</taxon>
        <taxon>Gymnolaemata</taxon>
        <taxon>Cheilostomatida</taxon>
        <taxon>Flustrina</taxon>
        <taxon>Buguloidea</taxon>
        <taxon>Bugulidae</taxon>
        <taxon>Bugula</taxon>
    </lineage>
</organism>
<keyword evidence="2" id="KW-0677">Repeat</keyword>
<dbReference type="InterPro" id="IPR001611">
    <property type="entry name" value="Leu-rich_rpt"/>
</dbReference>
<dbReference type="PROSITE" id="PS51450">
    <property type="entry name" value="LRR"/>
    <property type="match status" value="2"/>
</dbReference>
<dbReference type="EMBL" id="VXIV02003393">
    <property type="protein sequence ID" value="KAF6017444.1"/>
    <property type="molecule type" value="Genomic_DNA"/>
</dbReference>
<dbReference type="Proteomes" id="UP000593567">
    <property type="component" value="Unassembled WGS sequence"/>
</dbReference>
<dbReference type="Pfam" id="PF14580">
    <property type="entry name" value="LRR_9"/>
    <property type="match status" value="1"/>
</dbReference>
<dbReference type="PANTHER" id="PTHR18849:SF8">
    <property type="entry name" value="LEUCINE-RICH REPEAT-CONTAINING PROTEIN 61"/>
    <property type="match status" value="1"/>
</dbReference>
<accession>A0A7J7IVL0</accession>
<dbReference type="PANTHER" id="PTHR18849">
    <property type="entry name" value="LEUCINE RICH REPEAT PROTEIN"/>
    <property type="match status" value="1"/>
</dbReference>
<protein>
    <submittedName>
        <fullName evidence="3">LRRC61</fullName>
    </submittedName>
</protein>
<gene>
    <name evidence="3" type="ORF">EB796_024254</name>
</gene>
<keyword evidence="1" id="KW-0433">Leucine-rich repeat</keyword>
<dbReference type="GO" id="GO:0036158">
    <property type="term" value="P:outer dynein arm assembly"/>
    <property type="evidence" value="ECO:0007669"/>
    <property type="project" value="TreeGrafter"/>
</dbReference>